<organism evidence="1 2">
    <name type="scientific">Panagrolaimus sp. PS1159</name>
    <dbReference type="NCBI Taxonomy" id="55785"/>
    <lineage>
        <taxon>Eukaryota</taxon>
        <taxon>Metazoa</taxon>
        <taxon>Ecdysozoa</taxon>
        <taxon>Nematoda</taxon>
        <taxon>Chromadorea</taxon>
        <taxon>Rhabditida</taxon>
        <taxon>Tylenchina</taxon>
        <taxon>Panagrolaimomorpha</taxon>
        <taxon>Panagrolaimoidea</taxon>
        <taxon>Panagrolaimidae</taxon>
        <taxon>Panagrolaimus</taxon>
    </lineage>
</organism>
<evidence type="ECO:0000313" key="2">
    <source>
        <dbReference type="WBParaSite" id="PS1159_v2.g5001.t1"/>
    </source>
</evidence>
<name>A0AC35GG87_9BILA</name>
<evidence type="ECO:0000313" key="1">
    <source>
        <dbReference type="Proteomes" id="UP000887580"/>
    </source>
</evidence>
<accession>A0AC35GG87</accession>
<protein>
    <submittedName>
        <fullName evidence="2">Uncharacterized protein</fullName>
    </submittedName>
</protein>
<sequence length="74" mass="8292">MQPQQKNQPPAPCPGSPPPMQQGYPSQQQPYPQYLDIRYLPPQLQQNPNQNQSFPLGYPGHPAPGNPNNVNPFM</sequence>
<dbReference type="WBParaSite" id="PS1159_v2.g5001.t1">
    <property type="protein sequence ID" value="PS1159_v2.g5001.t1"/>
    <property type="gene ID" value="PS1159_v2.g5001"/>
</dbReference>
<dbReference type="Proteomes" id="UP000887580">
    <property type="component" value="Unplaced"/>
</dbReference>
<reference evidence="2" key="1">
    <citation type="submission" date="2022-11" db="UniProtKB">
        <authorList>
            <consortium name="WormBaseParasite"/>
        </authorList>
    </citation>
    <scope>IDENTIFICATION</scope>
</reference>
<proteinExistence type="predicted"/>